<dbReference type="PRINTS" id="PR00337">
    <property type="entry name" value="LEUILEVALBP"/>
</dbReference>
<keyword evidence="2" id="KW-0732">Signal</keyword>
<dbReference type="InterPro" id="IPR028082">
    <property type="entry name" value="Peripla_BP_I"/>
</dbReference>
<evidence type="ECO:0000256" key="2">
    <source>
        <dbReference type="ARBA" id="ARBA00022729"/>
    </source>
</evidence>
<protein>
    <submittedName>
        <fullName evidence="5">Unannotated protein</fullName>
    </submittedName>
</protein>
<evidence type="ECO:0000259" key="4">
    <source>
        <dbReference type="Pfam" id="PF13458"/>
    </source>
</evidence>
<dbReference type="Gene3D" id="3.40.50.2300">
    <property type="match status" value="2"/>
</dbReference>
<gene>
    <name evidence="5" type="ORF">UFOPK3775_00593</name>
</gene>
<dbReference type="CDD" id="cd06342">
    <property type="entry name" value="PBP1_ABC_LIVBP-like"/>
    <property type="match status" value="1"/>
</dbReference>
<keyword evidence="1" id="KW-0813">Transport</keyword>
<evidence type="ECO:0000256" key="1">
    <source>
        <dbReference type="ARBA" id="ARBA00022448"/>
    </source>
</evidence>
<dbReference type="InterPro" id="IPR000709">
    <property type="entry name" value="Leu_Ile_Val-bd"/>
</dbReference>
<dbReference type="GO" id="GO:0006865">
    <property type="term" value="P:amino acid transport"/>
    <property type="evidence" value="ECO:0007669"/>
    <property type="project" value="UniProtKB-KW"/>
</dbReference>
<dbReference type="PANTHER" id="PTHR47151">
    <property type="entry name" value="LEU/ILE/VAL-BINDING ABC TRANSPORTER SUBUNIT"/>
    <property type="match status" value="1"/>
</dbReference>
<evidence type="ECO:0000313" key="5">
    <source>
        <dbReference type="EMBL" id="CAB4336599.1"/>
    </source>
</evidence>
<dbReference type="InterPro" id="IPR028081">
    <property type="entry name" value="Leu-bd"/>
</dbReference>
<accession>A0A6J5Z7Y1</accession>
<name>A0A6J5Z7Y1_9ZZZZ</name>
<dbReference type="EMBL" id="CAESAK010000063">
    <property type="protein sequence ID" value="CAB4336599.1"/>
    <property type="molecule type" value="Genomic_DNA"/>
</dbReference>
<dbReference type="Pfam" id="PF13458">
    <property type="entry name" value="Peripla_BP_6"/>
    <property type="match status" value="1"/>
</dbReference>
<sequence>MNKKIVGGIAAVALVAGAAYGVLGGGGSDTIKIAYQGPLSGGEAQTGTDEQNAVKFAIELYNATNPDKKIELVSADDQGDGTVAASVAPGIANDKDIVAVVGPAYSGATIASLPYYKEAGMPLISPSATKVSLTDPTVAGEFGGPVFHRIPATDKIQGPALGKLAIQGVKSPKVFVIDDQSAYSVGLVEYLNPSLPAGALVGTDSTKSDTSDFAATVAKVKSKGANVVIYTGYYSQAAIFVKQLRDAGYKGIFAGGDGVLNSEFANLAGAAAEGARLTGATVPLAELSADLAAKFKESQGVEPGVYAAESFDAANIIIDAIKNGNTTRESILAYIKSVKYTGVGGDVISFDANGDSTLGFINGFEVKAGKVVSTGAVK</sequence>
<dbReference type="PANTHER" id="PTHR47151:SF2">
    <property type="entry name" value="AMINO ACID BINDING PROTEIN"/>
    <property type="match status" value="1"/>
</dbReference>
<feature type="domain" description="Leucine-binding protein" evidence="4">
    <location>
        <begin position="30"/>
        <end position="354"/>
    </location>
</feature>
<keyword evidence="3" id="KW-0029">Amino-acid transport</keyword>
<dbReference type="SUPFAM" id="SSF53822">
    <property type="entry name" value="Periplasmic binding protein-like I"/>
    <property type="match status" value="1"/>
</dbReference>
<evidence type="ECO:0000256" key="3">
    <source>
        <dbReference type="ARBA" id="ARBA00022970"/>
    </source>
</evidence>
<reference evidence="5" key="1">
    <citation type="submission" date="2020-05" db="EMBL/GenBank/DDBJ databases">
        <authorList>
            <person name="Chiriac C."/>
            <person name="Salcher M."/>
            <person name="Ghai R."/>
            <person name="Kavagutti S V."/>
        </authorList>
    </citation>
    <scope>NUCLEOTIDE SEQUENCE</scope>
</reference>
<dbReference type="AlphaFoldDB" id="A0A6J5Z7Y1"/>
<proteinExistence type="predicted"/>
<organism evidence="5">
    <name type="scientific">freshwater metagenome</name>
    <dbReference type="NCBI Taxonomy" id="449393"/>
    <lineage>
        <taxon>unclassified sequences</taxon>
        <taxon>metagenomes</taxon>
        <taxon>ecological metagenomes</taxon>
    </lineage>
</organism>